<dbReference type="EMBL" id="MSAG01000012">
    <property type="protein sequence ID" value="PUX23649.1"/>
    <property type="molecule type" value="Genomic_DNA"/>
</dbReference>
<reference evidence="1" key="1">
    <citation type="submission" date="2016-12" db="EMBL/GenBank/DDBJ databases">
        <title>Analysis of the Molecular Diversity Among Cronobacter Species Isolated from Filth Flies Using a Pan Genomic DNA Microarray.</title>
        <authorList>
            <person name="Pava-Ripoll M."/>
            <person name="Tall B."/>
            <person name="Farber J."/>
            <person name="Fanning S."/>
            <person name="Lehner A."/>
            <person name="Stephan R."/>
            <person name="Pagotto F."/>
            <person name="Iverson C."/>
            <person name="Ziobro G."/>
            <person name="Miller A."/>
            <person name="Pearson R."/>
            <person name="Yan Q."/>
            <person name="Kim M."/>
            <person name="Jeong S."/>
            <person name="Park J."/>
            <person name="Jun S."/>
            <person name="Choi H."/>
            <person name="Chung T."/>
            <person name="Yoo Y."/>
            <person name="Park E."/>
            <person name="Hwang S."/>
            <person name="Lee B."/>
            <person name="Sathyamoorthy V."/>
            <person name="Carter L."/>
            <person name="Mammel M."/>
            <person name="Jackson S."/>
            <person name="Kothary M."/>
            <person name="Patel I."/>
            <person name="Grim C."/>
            <person name="Gopinath G."/>
            <person name="Gangiredla J."/>
            <person name="Chase H."/>
        </authorList>
    </citation>
    <scope>NUCLEOTIDE SEQUENCE [LARGE SCALE GENOMIC DNA]</scope>
    <source>
        <strain evidence="1">MOD1-Sh41s</strain>
    </source>
</reference>
<protein>
    <submittedName>
        <fullName evidence="1">Uncharacterized protein</fullName>
    </submittedName>
</protein>
<proteinExistence type="predicted"/>
<comment type="caution">
    <text evidence="1">The sequence shown here is derived from an EMBL/GenBank/DDBJ whole genome shotgun (WGS) entry which is preliminary data.</text>
</comment>
<evidence type="ECO:0000313" key="1">
    <source>
        <dbReference type="EMBL" id="PUX23649.1"/>
    </source>
</evidence>
<sequence>MRLFNPVALTEVIPGIHDVSGAVELPETHWFFKTQQIPEGSQLTVNDNGEPILVSIDNTENLQAN</sequence>
<dbReference type="OrthoDB" id="6596122at2"/>
<gene>
    <name evidence="1" type="ORF">BS411_06935</name>
</gene>
<organism evidence="1">
    <name type="scientific">Cronobacter turicensis</name>
    <dbReference type="NCBI Taxonomy" id="413502"/>
    <lineage>
        <taxon>Bacteria</taxon>
        <taxon>Pseudomonadati</taxon>
        <taxon>Pseudomonadota</taxon>
        <taxon>Gammaproteobacteria</taxon>
        <taxon>Enterobacterales</taxon>
        <taxon>Enterobacteriaceae</taxon>
        <taxon>Cronobacter</taxon>
    </lineage>
</organism>
<dbReference type="RefSeq" id="WP_075197957.1">
    <property type="nucleotide sequence ID" value="NZ_CP187984.1"/>
</dbReference>
<dbReference type="AlphaFoldDB" id="A0A2T7B6X7"/>
<name>A0A2T7B6X7_9ENTR</name>
<accession>A0A2T7B6X7</accession>